<keyword evidence="3 5" id="KW-0762">Sugar transport</keyword>
<comment type="similarity">
    <text evidence="1 5">Belongs to the bacterial solute-binding protein 1 family.</text>
</comment>
<evidence type="ECO:0000256" key="6">
    <source>
        <dbReference type="SAM" id="MobiDB-lite"/>
    </source>
</evidence>
<dbReference type="GO" id="GO:0015768">
    <property type="term" value="P:maltose transport"/>
    <property type="evidence" value="ECO:0007669"/>
    <property type="project" value="TreeGrafter"/>
</dbReference>
<dbReference type="GO" id="GO:0042956">
    <property type="term" value="P:maltodextrin transmembrane transport"/>
    <property type="evidence" value="ECO:0007669"/>
    <property type="project" value="TreeGrafter"/>
</dbReference>
<dbReference type="AlphaFoldDB" id="A0A9J6ZFH8"/>
<dbReference type="PRINTS" id="PR00181">
    <property type="entry name" value="MALTOSEBP"/>
</dbReference>
<keyword evidence="5" id="KW-0449">Lipoprotein</keyword>
<keyword evidence="5" id="KW-0472">Membrane</keyword>
<dbReference type="Proteomes" id="UP001056756">
    <property type="component" value="Chromosome"/>
</dbReference>
<evidence type="ECO:0000256" key="4">
    <source>
        <dbReference type="ARBA" id="ARBA00022729"/>
    </source>
</evidence>
<dbReference type="KEGG" id="plig:NAG76_00575"/>
<name>A0A9J6ZFH8_9BACL</name>
<keyword evidence="2 5" id="KW-0813">Transport</keyword>
<sequence>MQKKLKEKLWGTALLFLVLAMMVTACSNSGNNPPVNQGGGNGQPNNVESNSNANSDVDEEIKPEEGAKLVVWEAREQMPYMKQLAEAFEAEYGIPVTLEEVAGGDQGSRLATDGPSKLAGDVLTMPHDQIGLAVKAGLLLPNDLYEEETRNSMVDAAVKASSYDGVLYGYPKSVETYALFYNKDLVTDPPTTWEEIIAFANTYNDPKQNKYAIMWEFVGYYSYPFIGSFGGYVFGNENSDITDIGLNNDGTVEGFKFLQSLKPILPMNAGDVTYDVKAQLFQEGKLAFNIDGPWSIAAFKDQVNIGVVPLPKTPDGNPSTSFSGVKSYYVNSYSDYPIAARLFANFASNKENQLKNYEMTGAIPANIEAGEDPAIKNDPIISGFFEQFQYSIPMPSVSEINAVWEPLRAVFIAAWDDESKDVKQLLDQAVTTIKTDIDSK</sequence>
<dbReference type="PANTHER" id="PTHR30061">
    <property type="entry name" value="MALTOSE-BINDING PERIPLASMIC PROTEIN"/>
    <property type="match status" value="1"/>
</dbReference>
<evidence type="ECO:0000313" key="7">
    <source>
        <dbReference type="EMBL" id="URN94791.1"/>
    </source>
</evidence>
<evidence type="ECO:0000256" key="3">
    <source>
        <dbReference type="ARBA" id="ARBA00022597"/>
    </source>
</evidence>
<dbReference type="GO" id="GO:0055052">
    <property type="term" value="C:ATP-binding cassette (ABC) transporter complex, substrate-binding subunit-containing"/>
    <property type="evidence" value="ECO:0007669"/>
    <property type="project" value="TreeGrafter"/>
</dbReference>
<protein>
    <recommendedName>
        <fullName evidence="5">Maltodextrin-binding protein</fullName>
    </recommendedName>
</protein>
<dbReference type="CDD" id="cd13586">
    <property type="entry name" value="PBP2_Maltose_binding_like"/>
    <property type="match status" value="1"/>
</dbReference>
<dbReference type="Gene3D" id="3.40.190.10">
    <property type="entry name" value="Periplasmic binding protein-like II"/>
    <property type="match status" value="2"/>
</dbReference>
<comment type="subcellular location">
    <subcellularLocation>
        <location evidence="5">Cell membrane</location>
        <topology evidence="5">Lipid-anchor</topology>
    </subcellularLocation>
</comment>
<accession>A0A9J6ZFH8</accession>
<gene>
    <name evidence="7" type="ORF">NAG76_00575</name>
</gene>
<evidence type="ECO:0000256" key="1">
    <source>
        <dbReference type="ARBA" id="ARBA00008520"/>
    </source>
</evidence>
<dbReference type="SUPFAM" id="SSF53850">
    <property type="entry name" value="Periplasmic binding protein-like II"/>
    <property type="match status" value="1"/>
</dbReference>
<dbReference type="PANTHER" id="PTHR30061:SF50">
    <property type="entry name" value="MALTOSE_MALTODEXTRIN-BINDING PERIPLASMIC PROTEIN"/>
    <property type="match status" value="1"/>
</dbReference>
<dbReference type="InterPro" id="IPR006059">
    <property type="entry name" value="SBP"/>
</dbReference>
<proteinExistence type="inferred from homology"/>
<keyword evidence="4 5" id="KW-0732">Signal</keyword>
<dbReference type="PROSITE" id="PS51257">
    <property type="entry name" value="PROKAR_LIPOPROTEIN"/>
    <property type="match status" value="1"/>
</dbReference>
<keyword evidence="5" id="KW-1003">Cell membrane</keyword>
<dbReference type="Pfam" id="PF13416">
    <property type="entry name" value="SBP_bac_8"/>
    <property type="match status" value="1"/>
</dbReference>
<evidence type="ECO:0000256" key="5">
    <source>
        <dbReference type="RuleBase" id="RU365005"/>
    </source>
</evidence>
<organism evidence="7 8">
    <name type="scientific">Candidatus Pristimantibacillus lignocellulolyticus</name>
    <dbReference type="NCBI Taxonomy" id="2994561"/>
    <lineage>
        <taxon>Bacteria</taxon>
        <taxon>Bacillati</taxon>
        <taxon>Bacillota</taxon>
        <taxon>Bacilli</taxon>
        <taxon>Bacillales</taxon>
        <taxon>Paenibacillaceae</taxon>
        <taxon>Candidatus Pristimantibacillus</taxon>
    </lineage>
</organism>
<reference evidence="7" key="1">
    <citation type="submission" date="2022-05" db="EMBL/GenBank/DDBJ databases">
        <title>Novel bacterial taxa in a minimal lignocellulolytic consortium and its capacity to transform plastics disclosed by genome-resolved metagenomics.</title>
        <authorList>
            <person name="Rodriguez C.A.D."/>
            <person name="Diaz-Garcia L."/>
            <person name="Herrera K."/>
            <person name="Tarazona N.A."/>
            <person name="Sproer C."/>
            <person name="Overmann J."/>
            <person name="Jimenez D.J."/>
        </authorList>
    </citation>
    <scope>NUCLEOTIDE SEQUENCE</scope>
    <source>
        <strain evidence="7">MAG5</strain>
    </source>
</reference>
<dbReference type="EMBL" id="CP097899">
    <property type="protein sequence ID" value="URN94791.1"/>
    <property type="molecule type" value="Genomic_DNA"/>
</dbReference>
<dbReference type="InterPro" id="IPR006060">
    <property type="entry name" value="Maltose/Cyclodextrin-bd"/>
</dbReference>
<feature type="chain" id="PRO_5039963648" description="Maltodextrin-binding protein" evidence="5">
    <location>
        <begin position="28"/>
        <end position="440"/>
    </location>
</feature>
<evidence type="ECO:0000256" key="2">
    <source>
        <dbReference type="ARBA" id="ARBA00022448"/>
    </source>
</evidence>
<evidence type="ECO:0000313" key="8">
    <source>
        <dbReference type="Proteomes" id="UP001056756"/>
    </source>
</evidence>
<dbReference type="GO" id="GO:1901982">
    <property type="term" value="F:maltose binding"/>
    <property type="evidence" value="ECO:0007669"/>
    <property type="project" value="TreeGrafter"/>
</dbReference>
<feature type="region of interest" description="Disordered" evidence="6">
    <location>
        <begin position="32"/>
        <end position="62"/>
    </location>
</feature>
<feature type="signal peptide" evidence="5">
    <location>
        <begin position="1"/>
        <end position="27"/>
    </location>
</feature>
<dbReference type="GO" id="GO:0015144">
    <property type="term" value="F:carbohydrate transmembrane transporter activity"/>
    <property type="evidence" value="ECO:0007669"/>
    <property type="project" value="InterPro"/>
</dbReference>